<feature type="region of interest" description="Disordered" evidence="1">
    <location>
        <begin position="165"/>
        <end position="238"/>
    </location>
</feature>
<proteinExistence type="predicted"/>
<name>A0A067PDL3_PLEO1</name>
<accession>A0A067PDL3</accession>
<evidence type="ECO:0000256" key="1">
    <source>
        <dbReference type="SAM" id="MobiDB-lite"/>
    </source>
</evidence>
<reference evidence="3" key="1">
    <citation type="journal article" date="2014" name="Proc. Natl. Acad. Sci. U.S.A.">
        <title>Extensive sampling of basidiomycete genomes demonstrates inadequacy of the white-rot/brown-rot paradigm for wood decay fungi.</title>
        <authorList>
            <person name="Riley R."/>
            <person name="Salamov A.A."/>
            <person name="Brown D.W."/>
            <person name="Nagy L.G."/>
            <person name="Floudas D."/>
            <person name="Held B.W."/>
            <person name="Levasseur A."/>
            <person name="Lombard V."/>
            <person name="Morin E."/>
            <person name="Otillar R."/>
            <person name="Lindquist E.A."/>
            <person name="Sun H."/>
            <person name="LaButti K.M."/>
            <person name="Schmutz J."/>
            <person name="Jabbour D."/>
            <person name="Luo H."/>
            <person name="Baker S.E."/>
            <person name="Pisabarro A.G."/>
            <person name="Walton J.D."/>
            <person name="Blanchette R.A."/>
            <person name="Henrissat B."/>
            <person name="Martin F."/>
            <person name="Cullen D."/>
            <person name="Hibbett D.S."/>
            <person name="Grigoriev I.V."/>
        </authorList>
    </citation>
    <scope>NUCLEOTIDE SEQUENCE [LARGE SCALE GENOMIC DNA]</scope>
    <source>
        <strain evidence="3">PC15</strain>
    </source>
</reference>
<dbReference type="EMBL" id="KL198004">
    <property type="protein sequence ID" value="KDQ33976.1"/>
    <property type="molecule type" value="Genomic_DNA"/>
</dbReference>
<dbReference type="Proteomes" id="UP000027073">
    <property type="component" value="Unassembled WGS sequence"/>
</dbReference>
<dbReference type="AlphaFoldDB" id="A0A067PDL3"/>
<feature type="compositionally biased region" description="Pro residues" evidence="1">
    <location>
        <begin position="188"/>
        <end position="218"/>
    </location>
</feature>
<protein>
    <submittedName>
        <fullName evidence="2">Uncharacterized protein</fullName>
    </submittedName>
</protein>
<gene>
    <name evidence="2" type="ORF">PLEOSDRAFT_164078</name>
</gene>
<dbReference type="VEuPathDB" id="FungiDB:PLEOSDRAFT_164078"/>
<sequence length="280" mass="30019">MAVYLRRAWTYIATILAGNVLARTEGVGGVGSEPRLQFTDSAQYGKALINDNELDQAWSDLIVSLARSPSDLGGKAGERAEDPEIVQTAELIAGSVACPICGKVYKQKGLKKHLNTCSAKEEHRKRDNEFLAREKLRAATEILKRRTGQASSSLSGVAAPESITVPIAVTPSTGSDSRESLSRSHSPPSLPHSPPSLPHSPPSLPHSPPSLPHSPPPLYINTGADSDSNDDGSAPTSPTSPVSRAVLLWFDFSLFLFPYISHDGHVVAYDKLLTTLGPYY</sequence>
<organism evidence="2 3">
    <name type="scientific">Pleurotus ostreatus (strain PC15)</name>
    <name type="common">Oyster mushroom</name>
    <dbReference type="NCBI Taxonomy" id="1137138"/>
    <lineage>
        <taxon>Eukaryota</taxon>
        <taxon>Fungi</taxon>
        <taxon>Dikarya</taxon>
        <taxon>Basidiomycota</taxon>
        <taxon>Agaricomycotina</taxon>
        <taxon>Agaricomycetes</taxon>
        <taxon>Agaricomycetidae</taxon>
        <taxon>Agaricales</taxon>
        <taxon>Pleurotineae</taxon>
        <taxon>Pleurotaceae</taxon>
        <taxon>Pleurotus</taxon>
    </lineage>
</organism>
<evidence type="ECO:0000313" key="3">
    <source>
        <dbReference type="Proteomes" id="UP000027073"/>
    </source>
</evidence>
<dbReference type="InParanoid" id="A0A067PDL3"/>
<evidence type="ECO:0000313" key="2">
    <source>
        <dbReference type="EMBL" id="KDQ33976.1"/>
    </source>
</evidence>
<feature type="compositionally biased region" description="Low complexity" evidence="1">
    <location>
        <begin position="223"/>
        <end position="234"/>
    </location>
</feature>
<dbReference type="HOGENOM" id="CLU_994397_0_0_1"/>